<evidence type="ECO:0000313" key="3">
    <source>
        <dbReference type="Proteomes" id="UP001165405"/>
    </source>
</evidence>
<evidence type="ECO:0000313" key="2">
    <source>
        <dbReference type="EMBL" id="MCF4120178.1"/>
    </source>
</evidence>
<keyword evidence="1" id="KW-1133">Transmembrane helix</keyword>
<accession>A0AA41U5M5</accession>
<organism evidence="2 3">
    <name type="scientific">Antribacter soli</name>
    <dbReference type="NCBI Taxonomy" id="2910976"/>
    <lineage>
        <taxon>Bacteria</taxon>
        <taxon>Bacillati</taxon>
        <taxon>Actinomycetota</taxon>
        <taxon>Actinomycetes</taxon>
        <taxon>Micrococcales</taxon>
        <taxon>Promicromonosporaceae</taxon>
        <taxon>Antribacter</taxon>
    </lineage>
</organism>
<comment type="caution">
    <text evidence="2">The sequence shown here is derived from an EMBL/GenBank/DDBJ whole genome shotgun (WGS) entry which is preliminary data.</text>
</comment>
<keyword evidence="1" id="KW-0812">Transmembrane</keyword>
<dbReference type="RefSeq" id="WP_236087891.1">
    <property type="nucleotide sequence ID" value="NZ_JAKGSG010000015.1"/>
</dbReference>
<dbReference type="Proteomes" id="UP001165405">
    <property type="component" value="Unassembled WGS sequence"/>
</dbReference>
<dbReference type="AlphaFoldDB" id="A0AA41U5M5"/>
<keyword evidence="3" id="KW-1185">Reference proteome</keyword>
<gene>
    <name evidence="2" type="ORF">L1785_04220</name>
</gene>
<reference evidence="2" key="1">
    <citation type="submission" date="2022-01" db="EMBL/GenBank/DDBJ databases">
        <title>Antribacter sp. nov., isolated from Guizhou of China.</title>
        <authorList>
            <person name="Chengliang C."/>
            <person name="Ya Z."/>
        </authorList>
    </citation>
    <scope>NUCLEOTIDE SEQUENCE</scope>
    <source>
        <strain evidence="2">KLBMP 9083</strain>
    </source>
</reference>
<sequence length="153" mass="15429">MTEPTPVSETSGSAAAERAVLRTALRDGLILVGALAVLGAVVGALVAGAPGVWGALVGAAVVAFFSGVTVWSMLFTIGKSAATTGAVVMGSWLAKMIVLIIVLAVLTRTGTEWLTPGVRGILFGVVALGTIGSALLDYRAVHKGRVPYVSPEA</sequence>
<feature type="transmembrane region" description="Helical" evidence="1">
    <location>
        <begin position="118"/>
        <end position="136"/>
    </location>
</feature>
<name>A0AA41U5M5_9MICO</name>
<feature type="transmembrane region" description="Helical" evidence="1">
    <location>
        <begin position="28"/>
        <end position="47"/>
    </location>
</feature>
<feature type="transmembrane region" description="Helical" evidence="1">
    <location>
        <begin position="86"/>
        <end position="106"/>
    </location>
</feature>
<feature type="transmembrane region" description="Helical" evidence="1">
    <location>
        <begin position="53"/>
        <end position="74"/>
    </location>
</feature>
<evidence type="ECO:0000256" key="1">
    <source>
        <dbReference type="SAM" id="Phobius"/>
    </source>
</evidence>
<keyword evidence="1" id="KW-0472">Membrane</keyword>
<dbReference type="EMBL" id="JAKGSG010000015">
    <property type="protein sequence ID" value="MCF4120178.1"/>
    <property type="molecule type" value="Genomic_DNA"/>
</dbReference>
<proteinExistence type="predicted"/>
<protein>
    <submittedName>
        <fullName evidence="2">Uncharacterized protein</fullName>
    </submittedName>
</protein>